<gene>
    <name evidence="3" type="ORF">GCM10022416_23170</name>
</gene>
<evidence type="ECO:0000313" key="3">
    <source>
        <dbReference type="EMBL" id="GAA4138096.1"/>
    </source>
</evidence>
<feature type="region of interest" description="Disordered" evidence="1">
    <location>
        <begin position="150"/>
        <end position="174"/>
    </location>
</feature>
<feature type="compositionally biased region" description="Low complexity" evidence="1">
    <location>
        <begin position="160"/>
        <end position="173"/>
    </location>
</feature>
<evidence type="ECO:0000313" key="4">
    <source>
        <dbReference type="Proteomes" id="UP001500266"/>
    </source>
</evidence>
<keyword evidence="2" id="KW-0812">Transmembrane</keyword>
<dbReference type="Proteomes" id="UP001500266">
    <property type="component" value="Unassembled WGS sequence"/>
</dbReference>
<reference evidence="4" key="1">
    <citation type="journal article" date="2019" name="Int. J. Syst. Evol. Microbiol.">
        <title>The Global Catalogue of Microorganisms (GCM) 10K type strain sequencing project: providing services to taxonomists for standard genome sequencing and annotation.</title>
        <authorList>
            <consortium name="The Broad Institute Genomics Platform"/>
            <consortium name="The Broad Institute Genome Sequencing Center for Infectious Disease"/>
            <person name="Wu L."/>
            <person name="Ma J."/>
        </authorList>
    </citation>
    <scope>NUCLEOTIDE SEQUENCE [LARGE SCALE GENOMIC DNA]</scope>
    <source>
        <strain evidence="4">JCM 17316</strain>
    </source>
</reference>
<accession>A0ABP7YLY8</accession>
<comment type="caution">
    <text evidence="3">The sequence shown here is derived from an EMBL/GenBank/DDBJ whole genome shotgun (WGS) entry which is preliminary data.</text>
</comment>
<keyword evidence="2" id="KW-0472">Membrane</keyword>
<feature type="transmembrane region" description="Helical" evidence="2">
    <location>
        <begin position="181"/>
        <end position="202"/>
    </location>
</feature>
<sequence>MPLAFVLATILTRPAHHGSTGHYDRTRPVYLSGTVVTADWGYPHATMTVDVPEGLRVPADAGRFATLDELNDRPIVDSLSARPPGRVEILFPPDIMADVVPSDDRPERGDRVEAVVFRRCDQGNSWDGELRVQAVATPSGRVVFRSAGTRTRYSDGCPGGSSAPSASGAGAPAGRDDNGDALLGGAVVAGVGVGAAAAVAWITRRRRHVAGR</sequence>
<evidence type="ECO:0000256" key="2">
    <source>
        <dbReference type="SAM" id="Phobius"/>
    </source>
</evidence>
<organism evidence="3 4">
    <name type="scientific">Actinomadura keratinilytica</name>
    <dbReference type="NCBI Taxonomy" id="547461"/>
    <lineage>
        <taxon>Bacteria</taxon>
        <taxon>Bacillati</taxon>
        <taxon>Actinomycetota</taxon>
        <taxon>Actinomycetes</taxon>
        <taxon>Streptosporangiales</taxon>
        <taxon>Thermomonosporaceae</taxon>
        <taxon>Actinomadura</taxon>
    </lineage>
</organism>
<evidence type="ECO:0000256" key="1">
    <source>
        <dbReference type="SAM" id="MobiDB-lite"/>
    </source>
</evidence>
<keyword evidence="4" id="KW-1185">Reference proteome</keyword>
<keyword evidence="2" id="KW-1133">Transmembrane helix</keyword>
<name>A0ABP7YLY8_9ACTN</name>
<proteinExistence type="predicted"/>
<dbReference type="EMBL" id="BAABDO010000025">
    <property type="protein sequence ID" value="GAA4138096.1"/>
    <property type="molecule type" value="Genomic_DNA"/>
</dbReference>
<protein>
    <submittedName>
        <fullName evidence="3">Uncharacterized protein</fullName>
    </submittedName>
</protein>